<dbReference type="EMBL" id="JACIHM010000001">
    <property type="protein sequence ID" value="MBB4444661.1"/>
    <property type="molecule type" value="Genomic_DNA"/>
</dbReference>
<evidence type="ECO:0000256" key="7">
    <source>
        <dbReference type="ARBA" id="ARBA00022777"/>
    </source>
</evidence>
<keyword evidence="5 14" id="KW-0808">Transferase</keyword>
<dbReference type="EMBL" id="JACIGY010000001">
    <property type="protein sequence ID" value="MBB4409974.1"/>
    <property type="molecule type" value="Genomic_DNA"/>
</dbReference>
<evidence type="ECO:0000256" key="2">
    <source>
        <dbReference type="ARBA" id="ARBA00005810"/>
    </source>
</evidence>
<evidence type="ECO:0000256" key="3">
    <source>
        <dbReference type="ARBA" id="ARBA00013253"/>
    </source>
</evidence>
<dbReference type="CDD" id="cd00483">
    <property type="entry name" value="HPPK"/>
    <property type="match status" value="1"/>
</dbReference>
<reference evidence="17 18" key="1">
    <citation type="submission" date="2020-08" db="EMBL/GenBank/DDBJ databases">
        <title>Genomic Encyclopedia of Type Strains, Phase IV (KMG-V): Genome sequencing to study the core and pangenomes of soil and plant-associated prokaryotes.</title>
        <authorList>
            <person name="Whitman W."/>
        </authorList>
    </citation>
    <scope>NUCLEOTIDE SEQUENCE [LARGE SCALE GENOMIC DNA]</scope>
    <source>
        <strain evidence="15 18">SEMIA 444</strain>
        <strain evidence="14 17">SEMIA 448</strain>
        <strain evidence="16 19">SEMIA 452</strain>
    </source>
</reference>
<evidence type="ECO:0000256" key="10">
    <source>
        <dbReference type="ARBA" id="ARBA00029409"/>
    </source>
</evidence>
<organism evidence="14 17">
    <name type="scientific">Aliirhizobium cellulosilyticum</name>
    <dbReference type="NCBI Taxonomy" id="393664"/>
    <lineage>
        <taxon>Bacteria</taxon>
        <taxon>Pseudomonadati</taxon>
        <taxon>Pseudomonadota</taxon>
        <taxon>Alphaproteobacteria</taxon>
        <taxon>Hyphomicrobiales</taxon>
        <taxon>Rhizobiaceae</taxon>
        <taxon>Aliirhizobium</taxon>
    </lineage>
</organism>
<keyword evidence="8" id="KW-0067">ATP-binding</keyword>
<evidence type="ECO:0000313" key="18">
    <source>
        <dbReference type="Proteomes" id="UP000524535"/>
    </source>
</evidence>
<dbReference type="InterPro" id="IPR035907">
    <property type="entry name" value="Hppk_sf"/>
</dbReference>
<dbReference type="Proteomes" id="UP000576087">
    <property type="component" value="Unassembled WGS sequence"/>
</dbReference>
<dbReference type="GO" id="GO:0005524">
    <property type="term" value="F:ATP binding"/>
    <property type="evidence" value="ECO:0007669"/>
    <property type="project" value="UniProtKB-KW"/>
</dbReference>
<evidence type="ECO:0000256" key="6">
    <source>
        <dbReference type="ARBA" id="ARBA00022741"/>
    </source>
</evidence>
<feature type="domain" description="7,8-dihydro-6-hydroxymethylpterin-pyrophosphokinase" evidence="13">
    <location>
        <begin position="96"/>
        <end position="107"/>
    </location>
</feature>
<keyword evidence="9" id="KW-0289">Folate biosynthesis</keyword>
<gene>
    <name evidence="15" type="ORF">GGE31_000445</name>
    <name evidence="14" type="ORF">GGE33_001339</name>
    <name evidence="16" type="ORF">GGE35_000443</name>
</gene>
<dbReference type="Gene3D" id="3.30.70.560">
    <property type="entry name" value="7,8-Dihydro-6-hydroxymethylpterin-pyrophosphokinase HPPK"/>
    <property type="match status" value="1"/>
</dbReference>
<evidence type="ECO:0000313" key="19">
    <source>
        <dbReference type="Proteomes" id="UP000576087"/>
    </source>
</evidence>
<keyword evidence="18" id="KW-1185">Reference proteome</keyword>
<dbReference type="SUPFAM" id="SSF55083">
    <property type="entry name" value="6-hydroxymethyl-7,8-dihydropterin pyrophosphokinase, HPPK"/>
    <property type="match status" value="1"/>
</dbReference>
<dbReference type="InterPro" id="IPR000550">
    <property type="entry name" value="Hppk"/>
</dbReference>
<dbReference type="GO" id="GO:0046656">
    <property type="term" value="P:folic acid biosynthetic process"/>
    <property type="evidence" value="ECO:0007669"/>
    <property type="project" value="UniProtKB-KW"/>
</dbReference>
<protein>
    <recommendedName>
        <fullName evidence="4">2-amino-4-hydroxy-6-hydroxymethyldihydropteridine pyrophosphokinase</fullName>
        <ecNumber evidence="3">2.7.6.3</ecNumber>
    </recommendedName>
    <alternativeName>
        <fullName evidence="11">6-hydroxymethyl-7,8-dihydropterin pyrophosphokinase</fullName>
    </alternativeName>
    <alternativeName>
        <fullName evidence="12">7,8-dihydro-6-hydroxymethylpterin-pyrophosphokinase</fullName>
    </alternativeName>
</protein>
<dbReference type="NCBIfam" id="TIGR01498">
    <property type="entry name" value="folK"/>
    <property type="match status" value="1"/>
</dbReference>
<name>A0A7W6S5M7_9HYPH</name>
<accession>A0A7W6S5M7</accession>
<dbReference type="PANTHER" id="PTHR43071">
    <property type="entry name" value="2-AMINO-4-HYDROXY-6-HYDROXYMETHYLDIHYDROPTERIDINE PYROPHOSPHOKINASE"/>
    <property type="match status" value="1"/>
</dbReference>
<dbReference type="GO" id="GO:0003848">
    <property type="term" value="F:2-amino-4-hydroxy-6-hydroxymethyldihydropteridine diphosphokinase activity"/>
    <property type="evidence" value="ECO:0007669"/>
    <property type="project" value="UniProtKB-EC"/>
</dbReference>
<sequence length="179" mass="19832">MSIGIDRPWETAALGLGGNIGDPAAAMAHALQALDARKDCRVLAVSRLYLTPPWGNTNQADFFNCCALIDTELEPEELLDLCLALERESKRVRAERWGPRTLDIDILTYGDRVEKTPALELPHPRMTERAFVMLPLADLAPHMIINGRKAESWAGSLNSTGISIAKPDGLWWRQISTVE</sequence>
<dbReference type="Proteomes" id="UP000520770">
    <property type="component" value="Unassembled WGS sequence"/>
</dbReference>
<dbReference type="Pfam" id="PF01288">
    <property type="entry name" value="HPPK"/>
    <property type="match status" value="1"/>
</dbReference>
<dbReference type="GO" id="GO:0016301">
    <property type="term" value="F:kinase activity"/>
    <property type="evidence" value="ECO:0007669"/>
    <property type="project" value="UniProtKB-KW"/>
</dbReference>
<evidence type="ECO:0000256" key="8">
    <source>
        <dbReference type="ARBA" id="ARBA00022840"/>
    </source>
</evidence>
<dbReference type="Proteomes" id="UP000524535">
    <property type="component" value="Unassembled WGS sequence"/>
</dbReference>
<comment type="function">
    <text evidence="10">Catalyzes the transfer of pyrophosphate from adenosine triphosphate (ATP) to 6-hydroxymethyl-7,8-dihydropterin, an enzymatic step in folate biosynthesis pathway.</text>
</comment>
<comment type="caution">
    <text evidence="14">The sequence shown here is derived from an EMBL/GenBank/DDBJ whole genome shotgun (WGS) entry which is preliminary data.</text>
</comment>
<evidence type="ECO:0000313" key="17">
    <source>
        <dbReference type="Proteomes" id="UP000520770"/>
    </source>
</evidence>
<dbReference type="EC" id="2.7.6.3" evidence="3"/>
<evidence type="ECO:0000313" key="15">
    <source>
        <dbReference type="EMBL" id="MBB4409974.1"/>
    </source>
</evidence>
<evidence type="ECO:0000256" key="1">
    <source>
        <dbReference type="ARBA" id="ARBA00005051"/>
    </source>
</evidence>
<dbReference type="EMBL" id="JACIGW010000001">
    <property type="protein sequence ID" value="MBB4347631.1"/>
    <property type="molecule type" value="Genomic_DNA"/>
</dbReference>
<keyword evidence="7 14" id="KW-0418">Kinase</keyword>
<dbReference type="PROSITE" id="PS00794">
    <property type="entry name" value="HPPK"/>
    <property type="match status" value="1"/>
</dbReference>
<evidence type="ECO:0000256" key="11">
    <source>
        <dbReference type="ARBA" id="ARBA00029766"/>
    </source>
</evidence>
<evidence type="ECO:0000256" key="5">
    <source>
        <dbReference type="ARBA" id="ARBA00022679"/>
    </source>
</evidence>
<proteinExistence type="inferred from homology"/>
<evidence type="ECO:0000259" key="13">
    <source>
        <dbReference type="PROSITE" id="PS00794"/>
    </source>
</evidence>
<comment type="pathway">
    <text evidence="1">Cofactor biosynthesis; tetrahydrofolate biosynthesis; 2-amino-4-hydroxy-6-hydroxymethyl-7,8-dihydropteridine diphosphate from 7,8-dihydroneopterin triphosphate: step 4/4.</text>
</comment>
<evidence type="ECO:0000313" key="14">
    <source>
        <dbReference type="EMBL" id="MBB4347631.1"/>
    </source>
</evidence>
<dbReference type="UniPathway" id="UPA00077">
    <property type="reaction ID" value="UER00155"/>
</dbReference>
<evidence type="ECO:0000256" key="9">
    <source>
        <dbReference type="ARBA" id="ARBA00022909"/>
    </source>
</evidence>
<dbReference type="PANTHER" id="PTHR43071:SF1">
    <property type="entry name" value="2-AMINO-4-HYDROXY-6-HYDROXYMETHYLDIHYDROPTERIDINE PYROPHOSPHOKINASE"/>
    <property type="match status" value="1"/>
</dbReference>
<evidence type="ECO:0000313" key="16">
    <source>
        <dbReference type="EMBL" id="MBB4444661.1"/>
    </source>
</evidence>
<keyword evidence="6" id="KW-0547">Nucleotide-binding</keyword>
<evidence type="ECO:0000256" key="4">
    <source>
        <dbReference type="ARBA" id="ARBA00016218"/>
    </source>
</evidence>
<comment type="similarity">
    <text evidence="2">Belongs to the HPPK family.</text>
</comment>
<dbReference type="AlphaFoldDB" id="A0A7W6S5M7"/>
<evidence type="ECO:0000256" key="12">
    <source>
        <dbReference type="ARBA" id="ARBA00033413"/>
    </source>
</evidence>
<dbReference type="GO" id="GO:0046654">
    <property type="term" value="P:tetrahydrofolate biosynthetic process"/>
    <property type="evidence" value="ECO:0007669"/>
    <property type="project" value="UniProtKB-UniPathway"/>
</dbReference>